<protein>
    <submittedName>
        <fullName evidence="2">ISAs1 family transposase</fullName>
    </submittedName>
</protein>
<dbReference type="InterPro" id="IPR002559">
    <property type="entry name" value="Transposase_11"/>
</dbReference>
<dbReference type="InterPro" id="IPR047647">
    <property type="entry name" value="ISAs1_transpos"/>
</dbReference>
<dbReference type="Proteomes" id="UP000239434">
    <property type="component" value="Unassembled WGS sequence"/>
</dbReference>
<reference evidence="2 3" key="1">
    <citation type="submission" date="2018-02" db="EMBL/GenBank/DDBJ databases">
        <title>The draft genome of Phyllobacterium sp. 1N-3.</title>
        <authorList>
            <person name="Liu L."/>
            <person name="Li L."/>
            <person name="Zhang X."/>
            <person name="Wang T."/>
            <person name="Liang L."/>
        </authorList>
    </citation>
    <scope>NUCLEOTIDE SEQUENCE [LARGE SCALE GENOMIC DNA]</scope>
    <source>
        <strain evidence="2 3">1N-3</strain>
    </source>
</reference>
<dbReference type="AlphaFoldDB" id="A0A2S9III1"/>
<evidence type="ECO:0000259" key="1">
    <source>
        <dbReference type="Pfam" id="PF01609"/>
    </source>
</evidence>
<dbReference type="NCBIfam" id="NF033564">
    <property type="entry name" value="transpos_ISAs1"/>
    <property type="match status" value="1"/>
</dbReference>
<evidence type="ECO:0000313" key="2">
    <source>
        <dbReference type="EMBL" id="PRD40334.1"/>
    </source>
</evidence>
<dbReference type="PANTHER" id="PTHR30298">
    <property type="entry name" value="H REPEAT-ASSOCIATED PREDICTED TRANSPOSASE"/>
    <property type="match status" value="1"/>
</dbReference>
<keyword evidence="3" id="KW-1185">Reference proteome</keyword>
<sequence length="98" mass="10867">DCFINWVDGMREDDPDIVAIDGKTSRRAHNRSRGQNPLHLVSAWAARQRLVLGQQVCAEKSNEITAIPELLERLELTGARVTIDAMGCQTKIAAAIRN</sequence>
<gene>
    <name evidence="2" type="ORF">C5748_27590</name>
</gene>
<comment type="caution">
    <text evidence="2">The sequence shown here is derived from an EMBL/GenBank/DDBJ whole genome shotgun (WGS) entry which is preliminary data.</text>
</comment>
<dbReference type="EMBL" id="PVBR01000115">
    <property type="protein sequence ID" value="PRD40334.1"/>
    <property type="molecule type" value="Genomic_DNA"/>
</dbReference>
<dbReference type="Pfam" id="PF01609">
    <property type="entry name" value="DDE_Tnp_1"/>
    <property type="match status" value="1"/>
</dbReference>
<feature type="domain" description="Transposase IS4-like" evidence="1">
    <location>
        <begin position="14"/>
        <end position="97"/>
    </location>
</feature>
<dbReference type="InterPro" id="IPR051698">
    <property type="entry name" value="Transposase_11-like"/>
</dbReference>
<dbReference type="RefSeq" id="WP_146119671.1">
    <property type="nucleotide sequence ID" value="NZ_PVBR01000115.1"/>
</dbReference>
<dbReference type="GO" id="GO:0006313">
    <property type="term" value="P:DNA transposition"/>
    <property type="evidence" value="ECO:0007669"/>
    <property type="project" value="InterPro"/>
</dbReference>
<proteinExistence type="predicted"/>
<accession>A0A2S9III1</accession>
<feature type="non-terminal residue" evidence="2">
    <location>
        <position position="98"/>
    </location>
</feature>
<name>A0A2S9III1_9HYPH</name>
<dbReference type="GO" id="GO:0004803">
    <property type="term" value="F:transposase activity"/>
    <property type="evidence" value="ECO:0007669"/>
    <property type="project" value="InterPro"/>
</dbReference>
<feature type="non-terminal residue" evidence="2">
    <location>
        <position position="1"/>
    </location>
</feature>
<dbReference type="PANTHER" id="PTHR30298:SF0">
    <property type="entry name" value="PROTEIN YBFL-RELATED"/>
    <property type="match status" value="1"/>
</dbReference>
<evidence type="ECO:0000313" key="3">
    <source>
        <dbReference type="Proteomes" id="UP000239434"/>
    </source>
</evidence>
<organism evidence="2 3">
    <name type="scientific">Phyllobacterium phragmitis</name>
    <dbReference type="NCBI Taxonomy" id="2670329"/>
    <lineage>
        <taxon>Bacteria</taxon>
        <taxon>Pseudomonadati</taxon>
        <taxon>Pseudomonadota</taxon>
        <taxon>Alphaproteobacteria</taxon>
        <taxon>Hyphomicrobiales</taxon>
        <taxon>Phyllobacteriaceae</taxon>
        <taxon>Phyllobacterium</taxon>
    </lineage>
</organism>
<dbReference type="GO" id="GO:0003677">
    <property type="term" value="F:DNA binding"/>
    <property type="evidence" value="ECO:0007669"/>
    <property type="project" value="InterPro"/>
</dbReference>